<protein>
    <recommendedName>
        <fullName evidence="5">WD40 repeat protein</fullName>
    </recommendedName>
</protein>
<evidence type="ECO:0000313" key="3">
    <source>
        <dbReference type="EMBL" id="MCD5314965.1"/>
    </source>
</evidence>
<dbReference type="AlphaFoldDB" id="A0A9X1SXA4"/>
<proteinExistence type="predicted"/>
<feature type="region of interest" description="Disordered" evidence="1">
    <location>
        <begin position="211"/>
        <end position="231"/>
    </location>
</feature>
<evidence type="ECO:0000256" key="2">
    <source>
        <dbReference type="SAM" id="SignalP"/>
    </source>
</evidence>
<keyword evidence="2" id="KW-0732">Signal</keyword>
<dbReference type="InterPro" id="IPR006311">
    <property type="entry name" value="TAT_signal"/>
</dbReference>
<dbReference type="RefSeq" id="WP_231447771.1">
    <property type="nucleotide sequence ID" value="NZ_JAJOMB010000019.1"/>
</dbReference>
<feature type="chain" id="PRO_5040746198" description="WD40 repeat protein" evidence="2">
    <location>
        <begin position="30"/>
        <end position="451"/>
    </location>
</feature>
<reference evidence="3" key="1">
    <citation type="submission" date="2021-11" db="EMBL/GenBank/DDBJ databases">
        <title>Streptomyces corallinus and Kineosporia corallina sp. nov., two new coral-derived marine actinobacteria.</title>
        <authorList>
            <person name="Buangrab K."/>
            <person name="Sutthacheep M."/>
            <person name="Yeemin T."/>
            <person name="Harunari E."/>
            <person name="Igarashi Y."/>
            <person name="Sripreechasak P."/>
            <person name="Kanchanasin P."/>
            <person name="Tanasupawat S."/>
            <person name="Phongsopitanun W."/>
        </authorList>
    </citation>
    <scope>NUCLEOTIDE SEQUENCE</scope>
    <source>
        <strain evidence="3">JCM 31032</strain>
    </source>
</reference>
<dbReference type="Proteomes" id="UP001138997">
    <property type="component" value="Unassembled WGS sequence"/>
</dbReference>
<evidence type="ECO:0008006" key="5">
    <source>
        <dbReference type="Google" id="ProtNLM"/>
    </source>
</evidence>
<evidence type="ECO:0000313" key="4">
    <source>
        <dbReference type="Proteomes" id="UP001138997"/>
    </source>
</evidence>
<sequence>MHRDRRLLTALATLTTAAALPVLALPAAAAGPTFTRVSTDSAGDQLEGMSSGNDITPDGRYVLFTTYTEIPRTPSVGIRADAYVKDTVTGTTTPVGIATDGEPATDGSNGQTISDDGRYVAFTSRSADLVDDDTNGKDDVFRRDLVTGETVRISVGQNGAGNSGGGNVYASISGDGNLVAFDSDATDLVNGDTNGTRDIFVRNVSAGTTQRVSVSSSGEQSEPKLANPPQPWFATRDNLEPQISGDGSAVVFHSYATNLVPGDTNNSLDVFVHTLATGTTQRVSVTSDGSQADTGVRASGASSASISDDGRVVAFYSVFTDLVTPASHPNDVYVHDLETGTTELAVVTTDGEQGAKGARNGIISPSGEAVTFYSEDENLAPGDPGPGWFVRNLKSGDVYRIAKNADGEELELSVAGNALAGDDKTLLFTSAASNVVPGDTNDDGDAFVVKF</sequence>
<dbReference type="SUPFAM" id="SSF82171">
    <property type="entry name" value="DPP6 N-terminal domain-like"/>
    <property type="match status" value="1"/>
</dbReference>
<name>A0A9X1SXA4_9ACTN</name>
<dbReference type="Gene3D" id="2.120.10.30">
    <property type="entry name" value="TolB, C-terminal domain"/>
    <property type="match status" value="1"/>
</dbReference>
<dbReference type="EMBL" id="JAJOMB010000019">
    <property type="protein sequence ID" value="MCD5314965.1"/>
    <property type="molecule type" value="Genomic_DNA"/>
</dbReference>
<comment type="caution">
    <text evidence="3">The sequence shown here is derived from an EMBL/GenBank/DDBJ whole genome shotgun (WGS) entry which is preliminary data.</text>
</comment>
<accession>A0A9X1SXA4</accession>
<gene>
    <name evidence="3" type="ORF">LR394_29085</name>
</gene>
<evidence type="ECO:0000256" key="1">
    <source>
        <dbReference type="SAM" id="MobiDB-lite"/>
    </source>
</evidence>
<dbReference type="InterPro" id="IPR011042">
    <property type="entry name" value="6-blade_b-propeller_TolB-like"/>
</dbReference>
<feature type="signal peptide" evidence="2">
    <location>
        <begin position="1"/>
        <end position="29"/>
    </location>
</feature>
<organism evidence="3 4">
    <name type="scientific">Kineosporia babensis</name>
    <dbReference type="NCBI Taxonomy" id="499548"/>
    <lineage>
        <taxon>Bacteria</taxon>
        <taxon>Bacillati</taxon>
        <taxon>Actinomycetota</taxon>
        <taxon>Actinomycetes</taxon>
        <taxon>Kineosporiales</taxon>
        <taxon>Kineosporiaceae</taxon>
        <taxon>Kineosporia</taxon>
    </lineage>
</organism>
<feature type="region of interest" description="Disordered" evidence="1">
    <location>
        <begin position="94"/>
        <end position="113"/>
    </location>
</feature>
<dbReference type="PROSITE" id="PS51318">
    <property type="entry name" value="TAT"/>
    <property type="match status" value="1"/>
</dbReference>
<keyword evidence="4" id="KW-1185">Reference proteome</keyword>
<feature type="compositionally biased region" description="Polar residues" evidence="1">
    <location>
        <begin position="211"/>
        <end position="220"/>
    </location>
</feature>